<evidence type="ECO:0000259" key="7">
    <source>
        <dbReference type="PROSITE" id="PS51369"/>
    </source>
</evidence>
<accession>A0A8T1ZLY7</accession>
<keyword evidence="5" id="KW-0539">Nucleus</keyword>
<evidence type="ECO:0000256" key="4">
    <source>
        <dbReference type="ARBA" id="ARBA00023163"/>
    </source>
</evidence>
<evidence type="ECO:0000313" key="8">
    <source>
        <dbReference type="EMBL" id="KAG7559728.1"/>
    </source>
</evidence>
<dbReference type="AlphaFoldDB" id="A0A8T1ZLY7"/>
<dbReference type="GO" id="GO:0005634">
    <property type="term" value="C:nucleus"/>
    <property type="evidence" value="ECO:0007669"/>
    <property type="project" value="UniProtKB-SubCell"/>
</dbReference>
<comment type="caution">
    <text evidence="8">The sequence shown here is derived from an EMBL/GenBank/DDBJ whole genome shotgun (WGS) entry which is preliminary data.</text>
</comment>
<protein>
    <submittedName>
        <fullName evidence="8">Transcription factor TCP subgroup</fullName>
    </submittedName>
</protein>
<evidence type="ECO:0000256" key="6">
    <source>
        <dbReference type="SAM" id="MobiDB-lite"/>
    </source>
</evidence>
<evidence type="ECO:0000313" key="9">
    <source>
        <dbReference type="Proteomes" id="UP000694240"/>
    </source>
</evidence>
<reference evidence="8 9" key="1">
    <citation type="submission" date="2020-12" db="EMBL/GenBank/DDBJ databases">
        <title>Concerted genomic and epigenomic changes stabilize Arabidopsis allopolyploids.</title>
        <authorList>
            <person name="Chen Z."/>
        </authorList>
    </citation>
    <scope>NUCLEOTIDE SEQUENCE [LARGE SCALE GENOMIC DNA]</scope>
    <source>
        <strain evidence="8">Allo738</strain>
        <tissue evidence="8">Leaf</tissue>
    </source>
</reference>
<dbReference type="GO" id="GO:0043565">
    <property type="term" value="F:sequence-specific DNA binding"/>
    <property type="evidence" value="ECO:0007669"/>
    <property type="project" value="TreeGrafter"/>
</dbReference>
<feature type="region of interest" description="Disordered" evidence="6">
    <location>
        <begin position="1"/>
        <end position="27"/>
    </location>
</feature>
<dbReference type="EMBL" id="JAEFBK010000010">
    <property type="protein sequence ID" value="KAG7559728.1"/>
    <property type="molecule type" value="Genomic_DNA"/>
</dbReference>
<keyword evidence="3" id="KW-0238">DNA-binding</keyword>
<dbReference type="PANTHER" id="PTHR31072:SF170">
    <property type="entry name" value="TRANSCRIPTION FACTOR TCP15-RELATED"/>
    <property type="match status" value="1"/>
</dbReference>
<gene>
    <name evidence="8" type="ORF">ISN45_Aa05g013120</name>
</gene>
<evidence type="ECO:0000256" key="3">
    <source>
        <dbReference type="ARBA" id="ARBA00023125"/>
    </source>
</evidence>
<comment type="subcellular location">
    <subcellularLocation>
        <location evidence="1">Nucleus</location>
    </subcellularLocation>
</comment>
<proteinExistence type="predicted"/>
<evidence type="ECO:0000256" key="5">
    <source>
        <dbReference type="ARBA" id="ARBA00023242"/>
    </source>
</evidence>
<evidence type="ECO:0000256" key="1">
    <source>
        <dbReference type="ARBA" id="ARBA00004123"/>
    </source>
</evidence>
<sequence length="199" mass="22536">MVSKNNNNNIKRKERRTQTSSKDRSNRIRLPVSCASKIFQLTQELGFKTDGETIGWLLRNAEPAIFAATGHGVNTSSNDTSNEFIHSYVNIGNHNNYHYTNTSGVVYHNNYNCTIDNSVHYVDTSGVVSNRRENITGHHGLVFPANDMRENGHLMVNQNRSVMLRPSVPQQQPQPQPLFDEFNKVEMGNSEQAYVPSRD</sequence>
<organism evidence="8 9">
    <name type="scientific">Arabidopsis thaliana x Arabidopsis arenosa</name>
    <dbReference type="NCBI Taxonomy" id="1240361"/>
    <lineage>
        <taxon>Eukaryota</taxon>
        <taxon>Viridiplantae</taxon>
        <taxon>Streptophyta</taxon>
        <taxon>Embryophyta</taxon>
        <taxon>Tracheophyta</taxon>
        <taxon>Spermatophyta</taxon>
        <taxon>Magnoliopsida</taxon>
        <taxon>eudicotyledons</taxon>
        <taxon>Gunneridae</taxon>
        <taxon>Pentapetalae</taxon>
        <taxon>rosids</taxon>
        <taxon>malvids</taxon>
        <taxon>Brassicales</taxon>
        <taxon>Brassicaceae</taxon>
        <taxon>Camelineae</taxon>
        <taxon>Arabidopsis</taxon>
    </lineage>
</organism>
<dbReference type="PANTHER" id="PTHR31072">
    <property type="entry name" value="TRANSCRIPTION FACTOR TCP4-RELATED"/>
    <property type="match status" value="1"/>
</dbReference>
<dbReference type="Pfam" id="PF03634">
    <property type="entry name" value="TCP"/>
    <property type="match status" value="1"/>
</dbReference>
<dbReference type="Proteomes" id="UP000694240">
    <property type="component" value="Chromosome 10"/>
</dbReference>
<name>A0A8T1ZLY7_9BRAS</name>
<dbReference type="PROSITE" id="PS51369">
    <property type="entry name" value="TCP"/>
    <property type="match status" value="1"/>
</dbReference>
<dbReference type="InterPro" id="IPR005333">
    <property type="entry name" value="Transcription_factor_TCP"/>
</dbReference>
<dbReference type="GO" id="GO:0003700">
    <property type="term" value="F:DNA-binding transcription factor activity"/>
    <property type="evidence" value="ECO:0007669"/>
    <property type="project" value="InterPro"/>
</dbReference>
<dbReference type="InterPro" id="IPR017887">
    <property type="entry name" value="TF_TCP_subgr"/>
</dbReference>
<feature type="domain" description="TCP" evidence="7">
    <location>
        <begin position="12"/>
        <end position="68"/>
    </location>
</feature>
<keyword evidence="9" id="KW-1185">Reference proteome</keyword>
<keyword evidence="4" id="KW-0804">Transcription</keyword>
<keyword evidence="2" id="KW-0805">Transcription regulation</keyword>
<evidence type="ECO:0000256" key="2">
    <source>
        <dbReference type="ARBA" id="ARBA00023015"/>
    </source>
</evidence>